<accession>A0A8H6A0J5</accession>
<organism evidence="1 2">
    <name type="scientific">Petromyces alliaceus</name>
    <name type="common">Aspergillus alliaceus</name>
    <dbReference type="NCBI Taxonomy" id="209559"/>
    <lineage>
        <taxon>Eukaryota</taxon>
        <taxon>Fungi</taxon>
        <taxon>Dikarya</taxon>
        <taxon>Ascomycota</taxon>
        <taxon>Pezizomycotina</taxon>
        <taxon>Eurotiomycetes</taxon>
        <taxon>Eurotiomycetidae</taxon>
        <taxon>Eurotiales</taxon>
        <taxon>Aspergillaceae</taxon>
        <taxon>Aspergillus</taxon>
        <taxon>Aspergillus subgen. Circumdati</taxon>
    </lineage>
</organism>
<evidence type="ECO:0000313" key="1">
    <source>
        <dbReference type="EMBL" id="KAF5858729.1"/>
    </source>
</evidence>
<dbReference type="Proteomes" id="UP000541154">
    <property type="component" value="Unassembled WGS sequence"/>
</dbReference>
<reference evidence="1 2" key="1">
    <citation type="submission" date="2019-04" db="EMBL/GenBank/DDBJ databases">
        <title>Aspergillus burnettii sp. nov., novel species from soil in southeast Queensland.</title>
        <authorList>
            <person name="Gilchrist C.L.M."/>
            <person name="Pitt J.I."/>
            <person name="Lange L."/>
            <person name="Lacey H.J."/>
            <person name="Vuong D."/>
            <person name="Midgley D.J."/>
            <person name="Greenfield P."/>
            <person name="Bradbury M."/>
            <person name="Lacey E."/>
            <person name="Busk P.K."/>
            <person name="Pilgaard B."/>
            <person name="Chooi Y.H."/>
            <person name="Piggott A.M."/>
        </authorList>
    </citation>
    <scope>NUCLEOTIDE SEQUENCE [LARGE SCALE GENOMIC DNA]</scope>
    <source>
        <strain evidence="1 2">FRR 5400</strain>
    </source>
</reference>
<dbReference type="EMBL" id="SPNV01000193">
    <property type="protein sequence ID" value="KAF5858729.1"/>
    <property type="molecule type" value="Genomic_DNA"/>
</dbReference>
<sequence>MSRLGSKSLMQDLLVEYGSLLPKDFEAKAELSYNYAWVTVMGNSSYNYTSSFKSDSMECCRGIRYQLKVEQENAPNESKEIMSASVEAGYKGIVSVQDSVTSTTEISIYLRPCRPTCLVRGGDPSAAEKLMKDPENLEKFEAWVNSRTEGATDALINIRVEHYRTLLQRCPDQSRPHGQQLSAA</sequence>
<keyword evidence="2" id="KW-1185">Reference proteome</keyword>
<proteinExistence type="predicted"/>
<dbReference type="AlphaFoldDB" id="A0A8H6A0J5"/>
<comment type="caution">
    <text evidence="1">The sequence shown here is derived from an EMBL/GenBank/DDBJ whole genome shotgun (WGS) entry which is preliminary data.</text>
</comment>
<evidence type="ECO:0000313" key="2">
    <source>
        <dbReference type="Proteomes" id="UP000541154"/>
    </source>
</evidence>
<protein>
    <submittedName>
        <fullName evidence="1">Uncharacterized protein</fullName>
    </submittedName>
</protein>
<name>A0A8H6A0J5_PETAA</name>
<gene>
    <name evidence="1" type="ORF">ETB97_003838</name>
</gene>